<reference evidence="1" key="1">
    <citation type="submission" date="2020-08" db="EMBL/GenBank/DDBJ databases">
        <title>Multicomponent nature underlies the extraordinary mechanical properties of spider dragline silk.</title>
        <authorList>
            <person name="Kono N."/>
            <person name="Nakamura H."/>
            <person name="Mori M."/>
            <person name="Yoshida Y."/>
            <person name="Ohtoshi R."/>
            <person name="Malay A.D."/>
            <person name="Moran D.A.P."/>
            <person name="Tomita M."/>
            <person name="Numata K."/>
            <person name="Arakawa K."/>
        </authorList>
    </citation>
    <scope>NUCLEOTIDE SEQUENCE</scope>
</reference>
<evidence type="ECO:0000313" key="1">
    <source>
        <dbReference type="EMBL" id="GFS85854.1"/>
    </source>
</evidence>
<dbReference type="EMBL" id="BMAW01098640">
    <property type="protein sequence ID" value="GFS85854.1"/>
    <property type="molecule type" value="Genomic_DNA"/>
</dbReference>
<proteinExistence type="predicted"/>
<dbReference type="Proteomes" id="UP000887013">
    <property type="component" value="Unassembled WGS sequence"/>
</dbReference>
<gene>
    <name evidence="1" type="ORF">NPIL_346541</name>
</gene>
<organism evidence="1 2">
    <name type="scientific">Nephila pilipes</name>
    <name type="common">Giant wood spider</name>
    <name type="synonym">Nephila maculata</name>
    <dbReference type="NCBI Taxonomy" id="299642"/>
    <lineage>
        <taxon>Eukaryota</taxon>
        <taxon>Metazoa</taxon>
        <taxon>Ecdysozoa</taxon>
        <taxon>Arthropoda</taxon>
        <taxon>Chelicerata</taxon>
        <taxon>Arachnida</taxon>
        <taxon>Araneae</taxon>
        <taxon>Araneomorphae</taxon>
        <taxon>Entelegynae</taxon>
        <taxon>Araneoidea</taxon>
        <taxon>Nephilidae</taxon>
        <taxon>Nephila</taxon>
    </lineage>
</organism>
<name>A0A8X6MZB0_NEPPI</name>
<evidence type="ECO:0000313" key="2">
    <source>
        <dbReference type="Proteomes" id="UP000887013"/>
    </source>
</evidence>
<keyword evidence="2" id="KW-1185">Reference proteome</keyword>
<accession>A0A8X6MZB0</accession>
<protein>
    <submittedName>
        <fullName evidence="1">Uncharacterized protein</fullName>
    </submittedName>
</protein>
<dbReference type="AlphaFoldDB" id="A0A8X6MZB0"/>
<sequence>MLHPLQNYTLFLHQEGTPYREEHKKRLKSKNQKGRFCFSFIAGHSGAQVMYCLVYNYCCPYRYLKNSATGANVFLVAVVKNNKGFYNEKKATELESRKSN</sequence>
<comment type="caution">
    <text evidence="1">The sequence shown here is derived from an EMBL/GenBank/DDBJ whole genome shotgun (WGS) entry which is preliminary data.</text>
</comment>